<dbReference type="FunFam" id="1.10.10.10:FF:000214">
    <property type="entry name" value="Methylated-DNA--protein-cysteine methyltransferase"/>
    <property type="match status" value="1"/>
</dbReference>
<feature type="active site" description="Nucleophile; methyl group acceptor" evidence="9">
    <location>
        <position position="132"/>
    </location>
</feature>
<dbReference type="SUPFAM" id="SSF46767">
    <property type="entry name" value="Methylated DNA-protein cysteine methyltransferase, C-terminal domain"/>
    <property type="match status" value="1"/>
</dbReference>
<keyword evidence="3 9" id="KW-0963">Cytoplasm</keyword>
<comment type="subcellular location">
    <subcellularLocation>
        <location evidence="9">Cytoplasm</location>
    </subcellularLocation>
</comment>
<evidence type="ECO:0000313" key="12">
    <source>
        <dbReference type="Proteomes" id="UP000444960"/>
    </source>
</evidence>
<dbReference type="GO" id="GO:0006307">
    <property type="term" value="P:DNA alkylation repair"/>
    <property type="evidence" value="ECO:0007669"/>
    <property type="project" value="UniProtKB-UniRule"/>
</dbReference>
<dbReference type="EMBL" id="BJOV01000002">
    <property type="protein sequence ID" value="GEE00489.1"/>
    <property type="molecule type" value="Genomic_DNA"/>
</dbReference>
<dbReference type="InterPro" id="IPR036388">
    <property type="entry name" value="WH-like_DNA-bd_sf"/>
</dbReference>
<dbReference type="GO" id="GO:0003908">
    <property type="term" value="F:methylated-DNA-[protein]-cysteine S-methyltransferase activity"/>
    <property type="evidence" value="ECO:0007669"/>
    <property type="project" value="UniProtKB-UniRule"/>
</dbReference>
<dbReference type="EC" id="2.1.1.63" evidence="9"/>
<keyword evidence="6 9" id="KW-0227">DNA damage</keyword>
<dbReference type="Pfam" id="PF01035">
    <property type="entry name" value="DNA_binding_1"/>
    <property type="match status" value="1"/>
</dbReference>
<dbReference type="HAMAP" id="MF_00772">
    <property type="entry name" value="OGT"/>
    <property type="match status" value="1"/>
</dbReference>
<evidence type="ECO:0000313" key="11">
    <source>
        <dbReference type="EMBL" id="GEE00489.1"/>
    </source>
</evidence>
<comment type="caution">
    <text evidence="11">The sequence shown here is derived from an EMBL/GenBank/DDBJ whole genome shotgun (WGS) entry which is preliminary data.</text>
</comment>
<dbReference type="InterPro" id="IPR036217">
    <property type="entry name" value="MethylDNA_cys_MeTrfase_DNAb"/>
</dbReference>
<keyword evidence="4 9" id="KW-0489">Methyltransferase</keyword>
<dbReference type="Gene3D" id="3.30.160.70">
    <property type="entry name" value="Methylated DNA-protein cysteine methyltransferase domain"/>
    <property type="match status" value="1"/>
</dbReference>
<gene>
    <name evidence="11" type="ORF">nbrc107696_09350</name>
</gene>
<evidence type="ECO:0000256" key="6">
    <source>
        <dbReference type="ARBA" id="ARBA00022763"/>
    </source>
</evidence>
<organism evidence="11 12">
    <name type="scientific">Gordonia spumicola</name>
    <dbReference type="NCBI Taxonomy" id="589161"/>
    <lineage>
        <taxon>Bacteria</taxon>
        <taxon>Bacillati</taxon>
        <taxon>Actinomycetota</taxon>
        <taxon>Actinomycetes</taxon>
        <taxon>Mycobacteriales</taxon>
        <taxon>Gordoniaceae</taxon>
        <taxon>Gordonia</taxon>
    </lineage>
</organism>
<proteinExistence type="inferred from homology"/>
<accession>A0A7I9V4Z6</accession>
<sequence>MSIRHIEASTSLGQVTIVADGGAVTGLYFRHHIRKPAQESFGVRVDVRTDSLLFEAYRQLTDYLAGTRSSFDLPLVAAGNDFQRSVWALVAGIPRGSTTTYGRIAEQLGDRALAYPVGQAVGANPLCVFIPCHRVVGANGSLTGYAGGLRRKQALLELEEPAPAVAGRLF</sequence>
<dbReference type="GO" id="GO:0005737">
    <property type="term" value="C:cytoplasm"/>
    <property type="evidence" value="ECO:0007669"/>
    <property type="project" value="UniProtKB-SubCell"/>
</dbReference>
<dbReference type="InterPro" id="IPR001497">
    <property type="entry name" value="MethylDNA_cys_MeTrfase_AS"/>
</dbReference>
<dbReference type="InterPro" id="IPR014048">
    <property type="entry name" value="MethylDNA_cys_MeTrfase_DNA-bd"/>
</dbReference>
<dbReference type="AlphaFoldDB" id="A0A7I9V4Z6"/>
<dbReference type="SUPFAM" id="SSF53155">
    <property type="entry name" value="Methylated DNA-protein cysteine methyltransferase domain"/>
    <property type="match status" value="1"/>
</dbReference>
<dbReference type="OrthoDB" id="9802228at2"/>
<dbReference type="CDD" id="cd06445">
    <property type="entry name" value="ATase"/>
    <property type="match status" value="1"/>
</dbReference>
<keyword evidence="5 9" id="KW-0808">Transferase</keyword>
<evidence type="ECO:0000256" key="5">
    <source>
        <dbReference type="ARBA" id="ARBA00022679"/>
    </source>
</evidence>
<evidence type="ECO:0000256" key="3">
    <source>
        <dbReference type="ARBA" id="ARBA00022490"/>
    </source>
</evidence>
<dbReference type="PANTHER" id="PTHR10815">
    <property type="entry name" value="METHYLATED-DNA--PROTEIN-CYSTEINE METHYLTRANSFERASE"/>
    <property type="match status" value="1"/>
</dbReference>
<feature type="domain" description="Methylated-DNA-[protein]-cysteine S-methyltransferase DNA binding" evidence="10">
    <location>
        <begin position="81"/>
        <end position="160"/>
    </location>
</feature>
<protein>
    <recommendedName>
        <fullName evidence="9">Methylated-DNA--protein-cysteine methyltransferase</fullName>
        <ecNumber evidence="9">2.1.1.63</ecNumber>
    </recommendedName>
    <alternativeName>
        <fullName evidence="9">6-O-methylguanine-DNA methyltransferase</fullName>
        <shortName evidence="9">MGMT</shortName>
    </alternativeName>
    <alternativeName>
        <fullName evidence="9">O-6-methylguanine-DNA-alkyltransferase</fullName>
    </alternativeName>
</protein>
<dbReference type="GO" id="GO:0032259">
    <property type="term" value="P:methylation"/>
    <property type="evidence" value="ECO:0007669"/>
    <property type="project" value="UniProtKB-KW"/>
</dbReference>
<dbReference type="Gene3D" id="1.10.10.10">
    <property type="entry name" value="Winged helix-like DNA-binding domain superfamily/Winged helix DNA-binding domain"/>
    <property type="match status" value="1"/>
</dbReference>
<evidence type="ECO:0000259" key="10">
    <source>
        <dbReference type="Pfam" id="PF01035"/>
    </source>
</evidence>
<comment type="catalytic activity">
    <reaction evidence="8 9">
        <text>a 6-O-methyl-2'-deoxyguanosine in DNA + L-cysteinyl-[protein] = S-methyl-L-cysteinyl-[protein] + a 2'-deoxyguanosine in DNA</text>
        <dbReference type="Rhea" id="RHEA:24000"/>
        <dbReference type="Rhea" id="RHEA-COMP:10131"/>
        <dbReference type="Rhea" id="RHEA-COMP:10132"/>
        <dbReference type="Rhea" id="RHEA-COMP:11367"/>
        <dbReference type="Rhea" id="RHEA-COMP:11368"/>
        <dbReference type="ChEBI" id="CHEBI:29950"/>
        <dbReference type="ChEBI" id="CHEBI:82612"/>
        <dbReference type="ChEBI" id="CHEBI:85445"/>
        <dbReference type="ChEBI" id="CHEBI:85448"/>
        <dbReference type="EC" id="2.1.1.63"/>
    </reaction>
</comment>
<evidence type="ECO:0000256" key="9">
    <source>
        <dbReference type="HAMAP-Rule" id="MF_00772"/>
    </source>
</evidence>
<keyword evidence="12" id="KW-1185">Reference proteome</keyword>
<evidence type="ECO:0000256" key="7">
    <source>
        <dbReference type="ARBA" id="ARBA00023204"/>
    </source>
</evidence>
<dbReference type="PANTHER" id="PTHR10815:SF5">
    <property type="entry name" value="METHYLATED-DNA--PROTEIN-CYSTEINE METHYLTRANSFERASE"/>
    <property type="match status" value="1"/>
</dbReference>
<dbReference type="InterPro" id="IPR023546">
    <property type="entry name" value="MGMT"/>
</dbReference>
<comment type="catalytic activity">
    <reaction evidence="1 9">
        <text>a 4-O-methyl-thymidine in DNA + L-cysteinyl-[protein] = a thymidine in DNA + S-methyl-L-cysteinyl-[protein]</text>
        <dbReference type="Rhea" id="RHEA:53428"/>
        <dbReference type="Rhea" id="RHEA-COMP:10131"/>
        <dbReference type="Rhea" id="RHEA-COMP:10132"/>
        <dbReference type="Rhea" id="RHEA-COMP:13555"/>
        <dbReference type="Rhea" id="RHEA-COMP:13556"/>
        <dbReference type="ChEBI" id="CHEBI:29950"/>
        <dbReference type="ChEBI" id="CHEBI:82612"/>
        <dbReference type="ChEBI" id="CHEBI:137386"/>
        <dbReference type="ChEBI" id="CHEBI:137387"/>
        <dbReference type="EC" id="2.1.1.63"/>
    </reaction>
</comment>
<comment type="similarity">
    <text evidence="2 9">Belongs to the MGMT family.</text>
</comment>
<dbReference type="Proteomes" id="UP000444960">
    <property type="component" value="Unassembled WGS sequence"/>
</dbReference>
<reference evidence="12" key="1">
    <citation type="submission" date="2019-06" db="EMBL/GenBank/DDBJ databases">
        <title>Gordonia isolated from sludge of a wastewater treatment plant.</title>
        <authorList>
            <person name="Tamura T."/>
            <person name="Aoyama K."/>
            <person name="Kang Y."/>
            <person name="Saito S."/>
            <person name="Akiyama N."/>
            <person name="Yazawa K."/>
            <person name="Gonoi T."/>
            <person name="Mikami Y."/>
        </authorList>
    </citation>
    <scope>NUCLEOTIDE SEQUENCE [LARGE SCALE GENOMIC DNA]</scope>
    <source>
        <strain evidence="12">NBRC 107696</strain>
    </source>
</reference>
<comment type="function">
    <text evidence="9">Involved in the cellular defense against the biological effects of O6-methylguanine (O6-MeG) and O4-methylthymine (O4-MeT) in DNA. Repairs the methylated nucleobase in DNA by stoichiometrically transferring the methyl group to a cysteine residue in the enzyme. This is a suicide reaction: the enzyme is irreversibly inactivated.</text>
</comment>
<evidence type="ECO:0000256" key="4">
    <source>
        <dbReference type="ARBA" id="ARBA00022603"/>
    </source>
</evidence>
<dbReference type="PROSITE" id="PS00374">
    <property type="entry name" value="MGMT"/>
    <property type="match status" value="1"/>
</dbReference>
<dbReference type="RefSeq" id="WP_161894380.1">
    <property type="nucleotide sequence ID" value="NZ_BJOV01000002.1"/>
</dbReference>
<evidence type="ECO:0000256" key="8">
    <source>
        <dbReference type="ARBA" id="ARBA00049348"/>
    </source>
</evidence>
<evidence type="ECO:0000256" key="2">
    <source>
        <dbReference type="ARBA" id="ARBA00008711"/>
    </source>
</evidence>
<evidence type="ECO:0000256" key="1">
    <source>
        <dbReference type="ARBA" id="ARBA00001286"/>
    </source>
</evidence>
<comment type="miscellaneous">
    <text evidence="9">This enzyme catalyzes only one turnover and therefore is not strictly catalytic. According to one definition, an enzyme is a biocatalyst that acts repeatedly and over many reaction cycles.</text>
</comment>
<name>A0A7I9V4Z6_9ACTN</name>
<keyword evidence="7 9" id="KW-0234">DNA repair</keyword>
<dbReference type="InterPro" id="IPR036631">
    <property type="entry name" value="MGMT_N_sf"/>
</dbReference>
<dbReference type="NCBIfam" id="TIGR00589">
    <property type="entry name" value="ogt"/>
    <property type="match status" value="1"/>
</dbReference>